<protein>
    <submittedName>
        <fullName evidence="2">DUF3623 family protein</fullName>
    </submittedName>
</protein>
<dbReference type="OrthoDB" id="152369at2"/>
<dbReference type="Proteomes" id="UP000264310">
    <property type="component" value="Unassembled WGS sequence"/>
</dbReference>
<dbReference type="Pfam" id="PF12291">
    <property type="entry name" value="DUF3623"/>
    <property type="match status" value="1"/>
</dbReference>
<feature type="transmembrane region" description="Helical" evidence="1">
    <location>
        <begin position="181"/>
        <end position="200"/>
    </location>
</feature>
<keyword evidence="1" id="KW-0812">Transmembrane</keyword>
<dbReference type="InterPro" id="IPR017496">
    <property type="entry name" value="Photo_alph_chp2"/>
</dbReference>
<feature type="transmembrane region" description="Helical" evidence="1">
    <location>
        <begin position="113"/>
        <end position="131"/>
    </location>
</feature>
<evidence type="ECO:0000313" key="3">
    <source>
        <dbReference type="Proteomes" id="UP000264310"/>
    </source>
</evidence>
<keyword evidence="1" id="KW-0472">Membrane</keyword>
<feature type="transmembrane region" description="Helical" evidence="1">
    <location>
        <begin position="212"/>
        <end position="234"/>
    </location>
</feature>
<accession>A0A371X5E0</accession>
<sequence length="257" mass="27479">MTTLLAGFAAVVLLWWLSTGLILLAVRRFAPGGHGFAGLLCALLVLALLLAAPAPGLDEATRVKLGFLSGLTLWGLHELLFLAGWLTGPRREAAPGWRHATFREAAATVSDRHLALALTAALLALSTLAGAEAMALWSFLLLWGLRVLAEINLFLGAPHAPTGLVPPRLRYLATYFRRDRVSPLFPLTVNLILPAAIVSMNRSVSATDEAEAVAAALLGALLALGILEMFFLVLPFGEDRLWRWAGPPATGRTPRKG</sequence>
<comment type="caution">
    <text evidence="2">The sequence shown here is derived from an EMBL/GenBank/DDBJ whole genome shotgun (WGS) entry which is preliminary data.</text>
</comment>
<evidence type="ECO:0000313" key="2">
    <source>
        <dbReference type="EMBL" id="RFC64435.1"/>
    </source>
</evidence>
<gene>
    <name evidence="2" type="ORF">DYI37_09000</name>
</gene>
<keyword evidence="1" id="KW-1133">Transmembrane helix</keyword>
<proteinExistence type="predicted"/>
<organism evidence="2 3">
    <name type="scientific">Fulvimarina endophytica</name>
    <dbReference type="NCBI Taxonomy" id="2293836"/>
    <lineage>
        <taxon>Bacteria</taxon>
        <taxon>Pseudomonadati</taxon>
        <taxon>Pseudomonadota</taxon>
        <taxon>Alphaproteobacteria</taxon>
        <taxon>Hyphomicrobiales</taxon>
        <taxon>Aurantimonadaceae</taxon>
        <taxon>Fulvimarina</taxon>
    </lineage>
</organism>
<feature type="transmembrane region" description="Helical" evidence="1">
    <location>
        <begin position="66"/>
        <end position="88"/>
    </location>
</feature>
<feature type="transmembrane region" description="Helical" evidence="1">
    <location>
        <begin position="36"/>
        <end position="54"/>
    </location>
</feature>
<dbReference type="RefSeq" id="WP_116682852.1">
    <property type="nucleotide sequence ID" value="NZ_QURL01000003.1"/>
</dbReference>
<reference evidence="2 3" key="1">
    <citation type="submission" date="2018-08" db="EMBL/GenBank/DDBJ databases">
        <title>Fulvimarina sp. 85, whole genome shotgun sequence.</title>
        <authorList>
            <person name="Tuo L."/>
        </authorList>
    </citation>
    <scope>NUCLEOTIDE SEQUENCE [LARGE SCALE GENOMIC DNA]</scope>
    <source>
        <strain evidence="2 3">85</strain>
    </source>
</reference>
<feature type="transmembrane region" description="Helical" evidence="1">
    <location>
        <begin position="6"/>
        <end position="24"/>
    </location>
</feature>
<evidence type="ECO:0000256" key="1">
    <source>
        <dbReference type="SAM" id="Phobius"/>
    </source>
</evidence>
<dbReference type="AlphaFoldDB" id="A0A371X5E0"/>
<dbReference type="EMBL" id="QURL01000003">
    <property type="protein sequence ID" value="RFC64435.1"/>
    <property type="molecule type" value="Genomic_DNA"/>
</dbReference>
<keyword evidence="3" id="KW-1185">Reference proteome</keyword>
<name>A0A371X5E0_9HYPH</name>